<name>A0AAQ3SW11_PASNO</name>
<reference evidence="2 3" key="1">
    <citation type="submission" date="2024-02" db="EMBL/GenBank/DDBJ databases">
        <title>High-quality chromosome-scale genome assembly of Pensacola bahiagrass (Paspalum notatum Flugge var. saurae).</title>
        <authorList>
            <person name="Vega J.M."/>
            <person name="Podio M."/>
            <person name="Orjuela J."/>
            <person name="Siena L.A."/>
            <person name="Pessino S.C."/>
            <person name="Combes M.C."/>
            <person name="Mariac C."/>
            <person name="Albertini E."/>
            <person name="Pupilli F."/>
            <person name="Ortiz J.P.A."/>
            <person name="Leblanc O."/>
        </authorList>
    </citation>
    <scope>NUCLEOTIDE SEQUENCE [LARGE SCALE GENOMIC DNA]</scope>
    <source>
        <strain evidence="2">R1</strain>
        <tissue evidence="2">Leaf</tissue>
    </source>
</reference>
<feature type="compositionally biased region" description="Low complexity" evidence="1">
    <location>
        <begin position="1"/>
        <end position="19"/>
    </location>
</feature>
<feature type="region of interest" description="Disordered" evidence="1">
    <location>
        <begin position="1"/>
        <end position="88"/>
    </location>
</feature>
<proteinExistence type="predicted"/>
<dbReference type="Proteomes" id="UP001341281">
    <property type="component" value="Chromosome 03"/>
</dbReference>
<accession>A0AAQ3SW11</accession>
<evidence type="ECO:0000313" key="2">
    <source>
        <dbReference type="EMBL" id="WVZ61778.1"/>
    </source>
</evidence>
<evidence type="ECO:0000313" key="3">
    <source>
        <dbReference type="Proteomes" id="UP001341281"/>
    </source>
</evidence>
<dbReference type="EMBL" id="CP144747">
    <property type="protein sequence ID" value="WVZ61778.1"/>
    <property type="molecule type" value="Genomic_DNA"/>
</dbReference>
<feature type="compositionally biased region" description="Polar residues" evidence="1">
    <location>
        <begin position="30"/>
        <end position="40"/>
    </location>
</feature>
<dbReference type="AlphaFoldDB" id="A0AAQ3SW11"/>
<sequence length="88" mass="9414">MAGAPPRLAAARPARLTPLDQPVPVLARPLSSTGNGQCPSPRSVPAEPADLARSPSTRWSRRDSSIPLFEGEEEETRTGQTRSNVLLL</sequence>
<protein>
    <submittedName>
        <fullName evidence="2">Uncharacterized protein</fullName>
    </submittedName>
</protein>
<evidence type="ECO:0000256" key="1">
    <source>
        <dbReference type="SAM" id="MobiDB-lite"/>
    </source>
</evidence>
<organism evidence="2 3">
    <name type="scientific">Paspalum notatum var. saurae</name>
    <dbReference type="NCBI Taxonomy" id="547442"/>
    <lineage>
        <taxon>Eukaryota</taxon>
        <taxon>Viridiplantae</taxon>
        <taxon>Streptophyta</taxon>
        <taxon>Embryophyta</taxon>
        <taxon>Tracheophyta</taxon>
        <taxon>Spermatophyta</taxon>
        <taxon>Magnoliopsida</taxon>
        <taxon>Liliopsida</taxon>
        <taxon>Poales</taxon>
        <taxon>Poaceae</taxon>
        <taxon>PACMAD clade</taxon>
        <taxon>Panicoideae</taxon>
        <taxon>Andropogonodae</taxon>
        <taxon>Paspaleae</taxon>
        <taxon>Paspalinae</taxon>
        <taxon>Paspalum</taxon>
    </lineage>
</organism>
<gene>
    <name evidence="2" type="ORF">U9M48_011596</name>
</gene>
<keyword evidence="3" id="KW-1185">Reference proteome</keyword>